<dbReference type="Proteomes" id="UP001195769">
    <property type="component" value="Unassembled WGS sequence"/>
</dbReference>
<evidence type="ECO:0000259" key="1">
    <source>
        <dbReference type="Pfam" id="PF07714"/>
    </source>
</evidence>
<dbReference type="Gene3D" id="1.10.510.10">
    <property type="entry name" value="Transferase(Phosphotransferase) domain 1"/>
    <property type="match status" value="1"/>
</dbReference>
<dbReference type="GO" id="GO:0004672">
    <property type="term" value="F:protein kinase activity"/>
    <property type="evidence" value="ECO:0007669"/>
    <property type="project" value="InterPro"/>
</dbReference>
<comment type="caution">
    <text evidence="2">The sequence shown here is derived from an EMBL/GenBank/DDBJ whole genome shotgun (WGS) entry which is preliminary data.</text>
</comment>
<dbReference type="EMBL" id="JABBWK010000005">
    <property type="protein sequence ID" value="KAG1906273.1"/>
    <property type="molecule type" value="Genomic_DNA"/>
</dbReference>
<dbReference type="Pfam" id="PF07714">
    <property type="entry name" value="PK_Tyr_Ser-Thr"/>
    <property type="match status" value="1"/>
</dbReference>
<accession>A0AAD4EJR1</accession>
<reference evidence="2" key="1">
    <citation type="journal article" date="2020" name="New Phytol.">
        <title>Comparative genomics reveals dynamic genome evolution in host specialist ectomycorrhizal fungi.</title>
        <authorList>
            <person name="Lofgren L.A."/>
            <person name="Nguyen N.H."/>
            <person name="Vilgalys R."/>
            <person name="Ruytinx J."/>
            <person name="Liao H.L."/>
            <person name="Branco S."/>
            <person name="Kuo A."/>
            <person name="LaButti K."/>
            <person name="Lipzen A."/>
            <person name="Andreopoulos W."/>
            <person name="Pangilinan J."/>
            <person name="Riley R."/>
            <person name="Hundley H."/>
            <person name="Na H."/>
            <person name="Barry K."/>
            <person name="Grigoriev I.V."/>
            <person name="Stajich J.E."/>
            <person name="Kennedy P.G."/>
        </authorList>
    </citation>
    <scope>NUCLEOTIDE SEQUENCE</scope>
    <source>
        <strain evidence="2">FC203</strain>
    </source>
</reference>
<dbReference type="InterPro" id="IPR001245">
    <property type="entry name" value="Ser-Thr/Tyr_kinase_cat_dom"/>
</dbReference>
<organism evidence="2 3">
    <name type="scientific">Suillus fuscotomentosus</name>
    <dbReference type="NCBI Taxonomy" id="1912939"/>
    <lineage>
        <taxon>Eukaryota</taxon>
        <taxon>Fungi</taxon>
        <taxon>Dikarya</taxon>
        <taxon>Basidiomycota</taxon>
        <taxon>Agaricomycotina</taxon>
        <taxon>Agaricomycetes</taxon>
        <taxon>Agaricomycetidae</taxon>
        <taxon>Boletales</taxon>
        <taxon>Suillineae</taxon>
        <taxon>Suillaceae</taxon>
        <taxon>Suillus</taxon>
    </lineage>
</organism>
<proteinExistence type="predicted"/>
<sequence length="205" mass="23484">MILANFILRRPQRTYNSKIDEVHLNLVRQCLSGEKSRPSIDKVLYLILVKKFSAVDLTGSIQRLNKDHHDSGGFTYVHPCKLRLTEIDASVQEKVSRYYQYPTATECVDVTVKELILANDPDILKIINQLFQEIKLWLKLEHENIVPLWGVTDGFDSLPALISPWLENGSLTGYLQHKHEMLFDDGKFALVRSSSHLPRQADVSL</sequence>
<evidence type="ECO:0000313" key="2">
    <source>
        <dbReference type="EMBL" id="KAG1906273.1"/>
    </source>
</evidence>
<dbReference type="AlphaFoldDB" id="A0AAD4EJR1"/>
<dbReference type="RefSeq" id="XP_041231848.1">
    <property type="nucleotide sequence ID" value="XM_041360364.1"/>
</dbReference>
<feature type="domain" description="Serine-threonine/tyrosine-protein kinase catalytic" evidence="1">
    <location>
        <begin position="102"/>
        <end position="181"/>
    </location>
</feature>
<dbReference type="SUPFAM" id="SSF56112">
    <property type="entry name" value="Protein kinase-like (PK-like)"/>
    <property type="match status" value="1"/>
</dbReference>
<name>A0AAD4EJR1_9AGAM</name>
<keyword evidence="3" id="KW-1185">Reference proteome</keyword>
<gene>
    <name evidence="2" type="ORF">F5891DRAFT_1004786</name>
</gene>
<feature type="non-terminal residue" evidence="2">
    <location>
        <position position="1"/>
    </location>
</feature>
<evidence type="ECO:0000313" key="3">
    <source>
        <dbReference type="Proteomes" id="UP001195769"/>
    </source>
</evidence>
<protein>
    <recommendedName>
        <fullName evidence="1">Serine-threonine/tyrosine-protein kinase catalytic domain-containing protein</fullName>
    </recommendedName>
</protein>
<dbReference type="GeneID" id="64654662"/>
<dbReference type="InterPro" id="IPR011009">
    <property type="entry name" value="Kinase-like_dom_sf"/>
</dbReference>